<dbReference type="AlphaFoldDB" id="A0A395P181"/>
<dbReference type="InterPro" id="IPR036291">
    <property type="entry name" value="NAD(P)-bd_dom_sf"/>
</dbReference>
<dbReference type="GO" id="GO:0000140">
    <property type="term" value="F:acylglycerone-phosphate reductase (NADP+) activity"/>
    <property type="evidence" value="ECO:0007669"/>
    <property type="project" value="TreeGrafter"/>
</dbReference>
<reference evidence="3 4" key="1">
    <citation type="journal article" date="2018" name="PLoS Pathog.">
        <title>Evolution of structural diversity of trichothecenes, a family of toxins produced by plant pathogenic and entomopathogenic fungi.</title>
        <authorList>
            <person name="Proctor R.H."/>
            <person name="McCormick S.P."/>
            <person name="Kim H.S."/>
            <person name="Cardoza R.E."/>
            <person name="Stanley A.M."/>
            <person name="Lindo L."/>
            <person name="Kelly A."/>
            <person name="Brown D.W."/>
            <person name="Lee T."/>
            <person name="Vaughan M.M."/>
            <person name="Alexander N.J."/>
            <person name="Busman M."/>
            <person name="Gutierrez S."/>
        </authorList>
    </citation>
    <scope>NUCLEOTIDE SEQUENCE [LARGE SCALE GENOMIC DNA]</scope>
    <source>
        <strain evidence="3 4">IBT 40837</strain>
    </source>
</reference>
<evidence type="ECO:0000313" key="3">
    <source>
        <dbReference type="EMBL" id="RFU82108.1"/>
    </source>
</evidence>
<accession>A0A395P181</accession>
<protein>
    <submittedName>
        <fullName evidence="3">Short-chain dehydrogenase reductase family</fullName>
    </submittedName>
</protein>
<dbReference type="Pfam" id="PF00106">
    <property type="entry name" value="adh_short"/>
    <property type="match status" value="1"/>
</dbReference>
<dbReference type="STRING" id="490622.A0A395P181"/>
<dbReference type="EMBL" id="PXOA01000006">
    <property type="protein sequence ID" value="RFU82108.1"/>
    <property type="molecule type" value="Genomic_DNA"/>
</dbReference>
<dbReference type="PANTHER" id="PTHR44169:SF6">
    <property type="entry name" value="NADPH-DEPENDENT 1-ACYLDIHYDROXYACETONE PHOSPHATE REDUCTASE"/>
    <property type="match status" value="1"/>
</dbReference>
<dbReference type="InterPro" id="IPR002347">
    <property type="entry name" value="SDR_fam"/>
</dbReference>
<dbReference type="PANTHER" id="PTHR44169">
    <property type="entry name" value="NADPH-DEPENDENT 1-ACYLDIHYDROXYACETONE PHOSPHATE REDUCTASE"/>
    <property type="match status" value="1"/>
</dbReference>
<dbReference type="GO" id="GO:0006654">
    <property type="term" value="P:phosphatidic acid biosynthetic process"/>
    <property type="evidence" value="ECO:0007669"/>
    <property type="project" value="TreeGrafter"/>
</dbReference>
<organism evidence="3 4">
    <name type="scientific">Trichoderma arundinaceum</name>
    <dbReference type="NCBI Taxonomy" id="490622"/>
    <lineage>
        <taxon>Eukaryota</taxon>
        <taxon>Fungi</taxon>
        <taxon>Dikarya</taxon>
        <taxon>Ascomycota</taxon>
        <taxon>Pezizomycotina</taxon>
        <taxon>Sordariomycetes</taxon>
        <taxon>Hypocreomycetidae</taxon>
        <taxon>Hypocreales</taxon>
        <taxon>Hypocreaceae</taxon>
        <taxon>Trichoderma</taxon>
    </lineage>
</organism>
<dbReference type="GO" id="GO:0004806">
    <property type="term" value="F:triacylglycerol lipase activity"/>
    <property type="evidence" value="ECO:0007669"/>
    <property type="project" value="TreeGrafter"/>
</dbReference>
<proteinExistence type="inferred from homology"/>
<sequence>MTPSTRPRKSVLITGCSVGGLGAALALAFQKRGYVVFATARSPAKIPTTLLDLPNVHALPLDVTSDKSVYAAVKSVKATLGGKGLDVLFNNGGLGYSSGLLDLDLERAKQLYEVNLWGVIRTTQAFANLVIEAKGAIVNQGSISGESYEPFNSIYGSSKTALAIAGEAWRLELQPLGVRVITIQTGVVESGFFEGLQGFKLPETSYYRPIEDQLRRRAEGNAGYKAMRADLYAEQVARDVDSGKNGKIWRGTMAAPVKYMMWWLPTWVAVSGSKSSQLVLHNSPSTA</sequence>
<keyword evidence="2" id="KW-0560">Oxidoreductase</keyword>
<dbReference type="OrthoDB" id="2102561at2759"/>
<comment type="similarity">
    <text evidence="1">Belongs to the short-chain dehydrogenases/reductases (SDR) family.</text>
</comment>
<name>A0A395P181_TRIAR</name>
<dbReference type="SUPFAM" id="SSF51735">
    <property type="entry name" value="NAD(P)-binding Rossmann-fold domains"/>
    <property type="match status" value="1"/>
</dbReference>
<dbReference type="PRINTS" id="PR00081">
    <property type="entry name" value="GDHRDH"/>
</dbReference>
<evidence type="ECO:0000313" key="4">
    <source>
        <dbReference type="Proteomes" id="UP000266272"/>
    </source>
</evidence>
<gene>
    <name evidence="3" type="ORF">TARUN_50</name>
</gene>
<evidence type="ECO:0000256" key="1">
    <source>
        <dbReference type="ARBA" id="ARBA00006484"/>
    </source>
</evidence>
<dbReference type="GO" id="GO:0019433">
    <property type="term" value="P:triglyceride catabolic process"/>
    <property type="evidence" value="ECO:0007669"/>
    <property type="project" value="TreeGrafter"/>
</dbReference>
<evidence type="ECO:0000256" key="2">
    <source>
        <dbReference type="ARBA" id="ARBA00023002"/>
    </source>
</evidence>
<keyword evidence="4" id="KW-1185">Reference proteome</keyword>
<comment type="caution">
    <text evidence="3">The sequence shown here is derived from an EMBL/GenBank/DDBJ whole genome shotgun (WGS) entry which is preliminary data.</text>
</comment>
<dbReference type="Gene3D" id="3.40.50.720">
    <property type="entry name" value="NAD(P)-binding Rossmann-like Domain"/>
    <property type="match status" value="1"/>
</dbReference>
<dbReference type="GO" id="GO:0005811">
    <property type="term" value="C:lipid droplet"/>
    <property type="evidence" value="ECO:0007669"/>
    <property type="project" value="TreeGrafter"/>
</dbReference>
<dbReference type="GO" id="GO:0005783">
    <property type="term" value="C:endoplasmic reticulum"/>
    <property type="evidence" value="ECO:0007669"/>
    <property type="project" value="TreeGrafter"/>
</dbReference>
<dbReference type="Proteomes" id="UP000266272">
    <property type="component" value="Unassembled WGS sequence"/>
</dbReference>